<comment type="similarity">
    <text evidence="1">Belongs to the UPF0161 family.</text>
</comment>
<evidence type="ECO:0000313" key="3">
    <source>
        <dbReference type="Proteomes" id="UP000315953"/>
    </source>
</evidence>
<sequence>MKRLLIGLVKGYQHYISPLTPPSCRYHPTCSHYMVQAIEKHGAIKGTTMGLARIMRCHPFTDGGFDTVPDYFTVKRNLDDLDRQTYERVEAPDEIEQLLTVYHEKLNIRSEAVTLKQAAAELVSLEACPLDKISTEQLAELVSEEVGAISDWELYRVVHDKRSKAYFSQVAPGPLDKVWEPGTVGLLINEERGVYESNSVELLVDVIRQYGVTERDIQERSDRLLEYLYFLRETDVW</sequence>
<dbReference type="EMBL" id="CP041626">
    <property type="protein sequence ID" value="QDO90875.1"/>
    <property type="molecule type" value="Genomic_DNA"/>
</dbReference>
<organism evidence="2 3">
    <name type="scientific">Dolosigranulum pigrum</name>
    <dbReference type="NCBI Taxonomy" id="29394"/>
    <lineage>
        <taxon>Bacteria</taxon>
        <taxon>Bacillati</taxon>
        <taxon>Bacillota</taxon>
        <taxon>Bacilli</taxon>
        <taxon>Lactobacillales</taxon>
        <taxon>Carnobacteriaceae</taxon>
        <taxon>Dolosigranulum</taxon>
    </lineage>
</organism>
<accession>A0A328KNM2</accession>
<dbReference type="SMART" id="SM01234">
    <property type="entry name" value="Haemolytic"/>
    <property type="match status" value="1"/>
</dbReference>
<dbReference type="InterPro" id="IPR002696">
    <property type="entry name" value="Membr_insert_effic_factor_YidD"/>
</dbReference>
<evidence type="ECO:0000313" key="2">
    <source>
        <dbReference type="EMBL" id="QDO90875.1"/>
    </source>
</evidence>
<name>A0A328KNM2_9LACT</name>
<dbReference type="NCBIfam" id="TIGR00278">
    <property type="entry name" value="membrane protein insertion efficiency factor YidD"/>
    <property type="match status" value="1"/>
</dbReference>
<keyword evidence="1" id="KW-0472">Membrane</keyword>
<protein>
    <recommendedName>
        <fullName evidence="1">Putative membrane protein insertion efficiency factor</fullName>
    </recommendedName>
</protein>
<dbReference type="Pfam" id="PF01809">
    <property type="entry name" value="YidD"/>
    <property type="match status" value="1"/>
</dbReference>
<comment type="function">
    <text evidence="1">Could be involved in insertion of integral membrane proteins into the membrane.</text>
</comment>
<proteinExistence type="inferred from homology"/>
<dbReference type="AlphaFoldDB" id="A0A328KNM2"/>
<dbReference type="HAMAP" id="MF_00386">
    <property type="entry name" value="UPF0161_YidD"/>
    <property type="match status" value="1"/>
</dbReference>
<dbReference type="KEGG" id="dpm:FNV33_01945"/>
<evidence type="ECO:0000256" key="1">
    <source>
        <dbReference type="HAMAP-Rule" id="MF_00386"/>
    </source>
</evidence>
<dbReference type="GO" id="GO:0005886">
    <property type="term" value="C:plasma membrane"/>
    <property type="evidence" value="ECO:0007669"/>
    <property type="project" value="UniProtKB-SubCell"/>
</dbReference>
<dbReference type="PANTHER" id="PTHR33383:SF1">
    <property type="entry name" value="MEMBRANE PROTEIN INSERTION EFFICIENCY FACTOR-RELATED"/>
    <property type="match status" value="1"/>
</dbReference>
<comment type="subcellular location">
    <subcellularLocation>
        <location evidence="1">Cell membrane</location>
        <topology evidence="1">Peripheral membrane protein</topology>
        <orientation evidence="1">Cytoplasmic side</orientation>
    </subcellularLocation>
</comment>
<dbReference type="PANTHER" id="PTHR33383">
    <property type="entry name" value="MEMBRANE PROTEIN INSERTION EFFICIENCY FACTOR-RELATED"/>
    <property type="match status" value="1"/>
</dbReference>
<dbReference type="Proteomes" id="UP000315953">
    <property type="component" value="Chromosome"/>
</dbReference>
<keyword evidence="1" id="KW-1003">Cell membrane</keyword>
<reference evidence="2 3" key="1">
    <citation type="submission" date="2019-07" db="EMBL/GenBank/DDBJ databases">
        <title>Genome assembly of a nasal isolate of Dolosigranulum pigrum from a chronic sinusitis patient.</title>
        <authorList>
            <person name="Baig S."/>
            <person name="Overballe-Petersen S."/>
            <person name="Kaspar U."/>
            <person name="Rendboe A."/>
            <person name="de Man T."/>
            <person name="Liu C."/>
            <person name="Price L.B."/>
            <person name="Stegger M."/>
            <person name="Becker K."/>
            <person name="Skytt Andersen P."/>
        </authorList>
    </citation>
    <scope>NUCLEOTIDE SEQUENCE [LARGE SCALE GENOMIC DNA]</scope>
    <source>
        <strain evidence="2 3">83VPs-KB5</strain>
    </source>
</reference>
<gene>
    <name evidence="2" type="primary">yidD</name>
    <name evidence="2" type="ORF">FNV33_01945</name>
</gene>